<dbReference type="RefSeq" id="WP_265615909.1">
    <property type="nucleotide sequence ID" value="NZ_JAPFRD010000002.1"/>
</dbReference>
<sequence>MMKNLIRGVVFCFVSLLALQNTYADDHEPPFIGGEYWEVTGIKTADGGRLKYGKWLATEWKKNMEFAKSEGWITRYEVLANIHARHNEPDLYLAVMFKNMGTVEEDEQRRKKYMEWVKKGLDSMEKESGDRAEYRTVMSTVLLQEMKFRNK</sequence>
<keyword evidence="1" id="KW-0732">Signal</keyword>
<dbReference type="EMBL" id="JAPFRD010000002">
    <property type="protein sequence ID" value="MCW8107210.1"/>
    <property type="molecule type" value="Genomic_DNA"/>
</dbReference>
<comment type="caution">
    <text evidence="2">The sequence shown here is derived from an EMBL/GenBank/DDBJ whole genome shotgun (WGS) entry which is preliminary data.</text>
</comment>
<protein>
    <submittedName>
        <fullName evidence="2">Uncharacterized protein</fullName>
    </submittedName>
</protein>
<accession>A0ABT3P368</accession>
<evidence type="ECO:0000256" key="1">
    <source>
        <dbReference type="SAM" id="SignalP"/>
    </source>
</evidence>
<evidence type="ECO:0000313" key="3">
    <source>
        <dbReference type="Proteomes" id="UP001142810"/>
    </source>
</evidence>
<gene>
    <name evidence="2" type="ORF">OPS25_01660</name>
</gene>
<organism evidence="2 3">
    <name type="scientific">Alteromonas aquimaris</name>
    <dbReference type="NCBI Taxonomy" id="2998417"/>
    <lineage>
        <taxon>Bacteria</taxon>
        <taxon>Pseudomonadati</taxon>
        <taxon>Pseudomonadota</taxon>
        <taxon>Gammaproteobacteria</taxon>
        <taxon>Alteromonadales</taxon>
        <taxon>Alteromonadaceae</taxon>
        <taxon>Alteromonas/Salinimonas group</taxon>
        <taxon>Alteromonas</taxon>
    </lineage>
</organism>
<reference evidence="2" key="1">
    <citation type="submission" date="2022-11" db="EMBL/GenBank/DDBJ databases">
        <title>Alteromonas sp. nov., isolated from sea water of the Qingdao.</title>
        <authorList>
            <person name="Wang Q."/>
        </authorList>
    </citation>
    <scope>NUCLEOTIDE SEQUENCE</scope>
    <source>
        <strain evidence="2">ASW11-7</strain>
    </source>
</reference>
<proteinExistence type="predicted"/>
<evidence type="ECO:0000313" key="2">
    <source>
        <dbReference type="EMBL" id="MCW8107210.1"/>
    </source>
</evidence>
<feature type="signal peptide" evidence="1">
    <location>
        <begin position="1"/>
        <end position="24"/>
    </location>
</feature>
<name>A0ABT3P368_9ALTE</name>
<keyword evidence="3" id="KW-1185">Reference proteome</keyword>
<feature type="chain" id="PRO_5045485290" evidence="1">
    <location>
        <begin position="25"/>
        <end position="151"/>
    </location>
</feature>
<dbReference type="Proteomes" id="UP001142810">
    <property type="component" value="Unassembled WGS sequence"/>
</dbReference>